<organism evidence="2 3">
    <name type="scientific">Exidia glandulosa HHB12029</name>
    <dbReference type="NCBI Taxonomy" id="1314781"/>
    <lineage>
        <taxon>Eukaryota</taxon>
        <taxon>Fungi</taxon>
        <taxon>Dikarya</taxon>
        <taxon>Basidiomycota</taxon>
        <taxon>Agaricomycotina</taxon>
        <taxon>Agaricomycetes</taxon>
        <taxon>Auriculariales</taxon>
        <taxon>Exidiaceae</taxon>
        <taxon>Exidia</taxon>
    </lineage>
</organism>
<dbReference type="Proteomes" id="UP000077266">
    <property type="component" value="Unassembled WGS sequence"/>
</dbReference>
<dbReference type="AlphaFoldDB" id="A0A165E705"/>
<proteinExistence type="predicted"/>
<reference evidence="2 3" key="1">
    <citation type="journal article" date="2016" name="Mol. Biol. Evol.">
        <title>Comparative Genomics of Early-Diverging Mushroom-Forming Fungi Provides Insights into the Origins of Lignocellulose Decay Capabilities.</title>
        <authorList>
            <person name="Nagy L.G."/>
            <person name="Riley R."/>
            <person name="Tritt A."/>
            <person name="Adam C."/>
            <person name="Daum C."/>
            <person name="Floudas D."/>
            <person name="Sun H."/>
            <person name="Yadav J.S."/>
            <person name="Pangilinan J."/>
            <person name="Larsson K.H."/>
            <person name="Matsuura K."/>
            <person name="Barry K."/>
            <person name="Labutti K."/>
            <person name="Kuo R."/>
            <person name="Ohm R.A."/>
            <person name="Bhattacharya S.S."/>
            <person name="Shirouzu T."/>
            <person name="Yoshinaga Y."/>
            <person name="Martin F.M."/>
            <person name="Grigoriev I.V."/>
            <person name="Hibbett D.S."/>
        </authorList>
    </citation>
    <scope>NUCLEOTIDE SEQUENCE [LARGE SCALE GENOMIC DNA]</scope>
    <source>
        <strain evidence="2 3">HHB12029</strain>
    </source>
</reference>
<protein>
    <submittedName>
        <fullName evidence="2">Uncharacterized protein</fullName>
    </submittedName>
</protein>
<accession>A0A165E705</accession>
<name>A0A165E705_EXIGL</name>
<gene>
    <name evidence="2" type="ORF">EXIGLDRAFT_230325</name>
</gene>
<evidence type="ECO:0000313" key="3">
    <source>
        <dbReference type="Proteomes" id="UP000077266"/>
    </source>
</evidence>
<dbReference type="EMBL" id="KV426163">
    <property type="protein sequence ID" value="KZV86210.1"/>
    <property type="molecule type" value="Genomic_DNA"/>
</dbReference>
<keyword evidence="3" id="KW-1185">Reference proteome</keyword>
<feature type="region of interest" description="Disordered" evidence="1">
    <location>
        <begin position="334"/>
        <end position="366"/>
    </location>
</feature>
<evidence type="ECO:0000256" key="1">
    <source>
        <dbReference type="SAM" id="MobiDB-lite"/>
    </source>
</evidence>
<dbReference type="InParanoid" id="A0A165E705"/>
<sequence length="366" mass="40321">MSYITVICPAAARRRCIGGSARRIGLGHKGSSTGRCSSLRSAGLHASSAKGAFPNLRHLVHNRFALTFRIGPATVSTQSTLRNASASRRPCASSVAPSAAVAKHPHPHARGYPFMDVDCVYTDHRQLPRQCMRPLQLSVRSPNAHIYPLARSSPPVSACNAMFACRRTFLSRVTTTSTRTYPGDRPFTAPGATRAAHTLLGTSYDRFSALCSDHFPARADRCSGFPWPHRRARRTILSQVLYRPVLRIHQASRLPIPPRRLFARQADPPTSYLERCPSAPAVRALSDCSEPGNVAYARLAVQIATLMCDALHEHEPSCSPHAWCSRYRSTERSRRRRHIDSTRRSPTGARARAHQVLTSPPRLAAS</sequence>
<evidence type="ECO:0000313" key="2">
    <source>
        <dbReference type="EMBL" id="KZV86210.1"/>
    </source>
</evidence>